<dbReference type="EMBL" id="UOFR01000076">
    <property type="protein sequence ID" value="VAX00442.1"/>
    <property type="molecule type" value="Genomic_DNA"/>
</dbReference>
<reference evidence="2" key="1">
    <citation type="submission" date="2018-06" db="EMBL/GenBank/DDBJ databases">
        <authorList>
            <person name="Zhirakovskaya E."/>
        </authorList>
    </citation>
    <scope>NUCLEOTIDE SEQUENCE</scope>
</reference>
<dbReference type="AlphaFoldDB" id="A0A3B1A8U3"/>
<feature type="region of interest" description="Disordered" evidence="1">
    <location>
        <begin position="27"/>
        <end position="49"/>
    </location>
</feature>
<accession>A0A3B1A8U3</accession>
<name>A0A3B1A8U3_9ZZZZ</name>
<gene>
    <name evidence="2" type="ORF">MNBD_GAMMA21-97</name>
</gene>
<proteinExistence type="predicted"/>
<protein>
    <submittedName>
        <fullName evidence="2">Uncharacterized protein</fullName>
    </submittedName>
</protein>
<evidence type="ECO:0000256" key="1">
    <source>
        <dbReference type="SAM" id="MobiDB-lite"/>
    </source>
</evidence>
<evidence type="ECO:0000313" key="2">
    <source>
        <dbReference type="EMBL" id="VAX00442.1"/>
    </source>
</evidence>
<organism evidence="2">
    <name type="scientific">hydrothermal vent metagenome</name>
    <dbReference type="NCBI Taxonomy" id="652676"/>
    <lineage>
        <taxon>unclassified sequences</taxon>
        <taxon>metagenomes</taxon>
        <taxon>ecological metagenomes</taxon>
    </lineage>
</organism>
<sequence>MSNKDIFKVDLQIPHILVLALEYVRERKNQPEQEETKELPVMDNERKNE</sequence>